<reference evidence="3 4" key="1">
    <citation type="journal article" date="2015" name="Nature">
        <title>rRNA introns, odd ribosomes, and small enigmatic genomes across a large radiation of phyla.</title>
        <authorList>
            <person name="Brown C.T."/>
            <person name="Hug L.A."/>
            <person name="Thomas B.C."/>
            <person name="Sharon I."/>
            <person name="Castelle C.J."/>
            <person name="Singh A."/>
            <person name="Wilkins M.J."/>
            <person name="Williams K.H."/>
            <person name="Banfield J.F."/>
        </authorList>
    </citation>
    <scope>NUCLEOTIDE SEQUENCE [LARGE SCALE GENOMIC DNA]</scope>
</reference>
<name>A0A0G0AS89_9BACT</name>
<organism evidence="3 4">
    <name type="scientific">Candidatus Gottesmanbacteria bacterium GW2011_GWA1_34_13</name>
    <dbReference type="NCBI Taxonomy" id="1618434"/>
    <lineage>
        <taxon>Bacteria</taxon>
        <taxon>Candidatus Gottesmaniibacteriota</taxon>
    </lineage>
</organism>
<gene>
    <name evidence="3" type="ORF">UR52_C0003G0011</name>
</gene>
<dbReference type="STRING" id="1618434.UR52_C0003G0011"/>
<accession>A0A0G0AS89</accession>
<evidence type="ECO:0000313" key="3">
    <source>
        <dbReference type="EMBL" id="KKP59749.1"/>
    </source>
</evidence>
<dbReference type="Proteomes" id="UP000034176">
    <property type="component" value="Unassembled WGS sequence"/>
</dbReference>
<protein>
    <submittedName>
        <fullName evidence="3">Proline-threonine-rich repeat protein</fullName>
    </submittedName>
</protein>
<dbReference type="EMBL" id="LBPN01000003">
    <property type="protein sequence ID" value="KKP59749.1"/>
    <property type="molecule type" value="Genomic_DNA"/>
</dbReference>
<sequence length="101" mass="10319">MDADFGVPQKGHKMLVVTIILIVILLVLVLGASLLQKPKLVSPLAEDSNSVRVIFVSPEASASVSAQPSVSVSATPKSSPKATPKSTPKASSSASPSATPR</sequence>
<keyword evidence="2" id="KW-1133">Transmembrane helix</keyword>
<proteinExistence type="predicted"/>
<feature type="transmembrane region" description="Helical" evidence="2">
    <location>
        <begin position="14"/>
        <end position="35"/>
    </location>
</feature>
<evidence type="ECO:0000256" key="1">
    <source>
        <dbReference type="SAM" id="MobiDB-lite"/>
    </source>
</evidence>
<comment type="caution">
    <text evidence="3">The sequence shown here is derived from an EMBL/GenBank/DDBJ whole genome shotgun (WGS) entry which is preliminary data.</text>
</comment>
<feature type="region of interest" description="Disordered" evidence="1">
    <location>
        <begin position="66"/>
        <end position="101"/>
    </location>
</feature>
<keyword evidence="2" id="KW-0812">Transmembrane</keyword>
<evidence type="ECO:0000256" key="2">
    <source>
        <dbReference type="SAM" id="Phobius"/>
    </source>
</evidence>
<dbReference type="AlphaFoldDB" id="A0A0G0AS89"/>
<keyword evidence="2" id="KW-0472">Membrane</keyword>
<evidence type="ECO:0000313" key="4">
    <source>
        <dbReference type="Proteomes" id="UP000034176"/>
    </source>
</evidence>